<dbReference type="InterPro" id="IPR055348">
    <property type="entry name" value="DctQ"/>
</dbReference>
<organism evidence="11 12">
    <name type="scientific">Sneathiella litorea</name>
    <dbReference type="NCBI Taxonomy" id="2606216"/>
    <lineage>
        <taxon>Bacteria</taxon>
        <taxon>Pseudomonadati</taxon>
        <taxon>Pseudomonadota</taxon>
        <taxon>Alphaproteobacteria</taxon>
        <taxon>Sneathiellales</taxon>
        <taxon>Sneathiellaceae</taxon>
        <taxon>Sneathiella</taxon>
    </lineage>
</organism>
<evidence type="ECO:0000256" key="4">
    <source>
        <dbReference type="ARBA" id="ARBA00022519"/>
    </source>
</evidence>
<evidence type="ECO:0000313" key="11">
    <source>
        <dbReference type="EMBL" id="MZR30643.1"/>
    </source>
</evidence>
<dbReference type="InterPro" id="IPR007387">
    <property type="entry name" value="TRAP_DctQ"/>
</dbReference>
<comment type="similarity">
    <text evidence="8 9">Belongs to the TRAP transporter small permease family.</text>
</comment>
<evidence type="ECO:0000259" key="10">
    <source>
        <dbReference type="Pfam" id="PF04290"/>
    </source>
</evidence>
<gene>
    <name evidence="11" type="ORF">GQE98_08350</name>
</gene>
<dbReference type="Proteomes" id="UP000476030">
    <property type="component" value="Unassembled WGS sequence"/>
</dbReference>
<dbReference type="Pfam" id="PF04290">
    <property type="entry name" value="DctQ"/>
    <property type="match status" value="1"/>
</dbReference>
<feature type="transmembrane region" description="Helical" evidence="9">
    <location>
        <begin position="52"/>
        <end position="69"/>
    </location>
</feature>
<keyword evidence="4 9" id="KW-0997">Cell inner membrane</keyword>
<feature type="transmembrane region" description="Helical" evidence="9">
    <location>
        <begin position="90"/>
        <end position="112"/>
    </location>
</feature>
<feature type="transmembrane region" description="Helical" evidence="9">
    <location>
        <begin position="132"/>
        <end position="151"/>
    </location>
</feature>
<dbReference type="EMBL" id="WTUW01000002">
    <property type="protein sequence ID" value="MZR30643.1"/>
    <property type="molecule type" value="Genomic_DNA"/>
</dbReference>
<evidence type="ECO:0000256" key="8">
    <source>
        <dbReference type="ARBA" id="ARBA00038436"/>
    </source>
</evidence>
<evidence type="ECO:0000256" key="6">
    <source>
        <dbReference type="ARBA" id="ARBA00022989"/>
    </source>
</evidence>
<keyword evidence="12" id="KW-1185">Reference proteome</keyword>
<accession>A0A6L8W7Y0</accession>
<evidence type="ECO:0000256" key="1">
    <source>
        <dbReference type="ARBA" id="ARBA00004429"/>
    </source>
</evidence>
<name>A0A6L8W7Y0_9PROT</name>
<comment type="function">
    <text evidence="9">Part of the tripartite ATP-independent periplasmic (TRAP) transport system.</text>
</comment>
<dbReference type="GO" id="GO:0022857">
    <property type="term" value="F:transmembrane transporter activity"/>
    <property type="evidence" value="ECO:0007669"/>
    <property type="project" value="UniProtKB-UniRule"/>
</dbReference>
<evidence type="ECO:0000256" key="3">
    <source>
        <dbReference type="ARBA" id="ARBA00022475"/>
    </source>
</evidence>
<dbReference type="GO" id="GO:0015740">
    <property type="term" value="P:C4-dicarboxylate transport"/>
    <property type="evidence" value="ECO:0007669"/>
    <property type="project" value="TreeGrafter"/>
</dbReference>
<evidence type="ECO:0000256" key="2">
    <source>
        <dbReference type="ARBA" id="ARBA00022448"/>
    </source>
</evidence>
<evidence type="ECO:0000313" key="12">
    <source>
        <dbReference type="Proteomes" id="UP000476030"/>
    </source>
</evidence>
<keyword evidence="2 9" id="KW-0813">Transport</keyword>
<keyword evidence="5 9" id="KW-0812">Transmembrane</keyword>
<comment type="subcellular location">
    <subcellularLocation>
        <location evidence="1 9">Cell inner membrane</location>
        <topology evidence="1 9">Multi-pass membrane protein</topology>
    </subcellularLocation>
</comment>
<keyword evidence="7 9" id="KW-0472">Membrane</keyword>
<dbReference type="RefSeq" id="WP_161315205.1">
    <property type="nucleotide sequence ID" value="NZ_WTUW01000002.1"/>
</dbReference>
<keyword evidence="3" id="KW-1003">Cell membrane</keyword>
<comment type="caution">
    <text evidence="11">The sequence shown here is derived from an EMBL/GenBank/DDBJ whole genome shotgun (WGS) entry which is preliminary data.</text>
</comment>
<sequence>MRNRWKTIWRWLDANVEYLVNSMFYAYLAGIVVVEVFRRYVLSSSSSWGEETAIYAFIWMTYFGAARGVRSRSHLAIDILRRRFSRTGKFVLNMLSDACFLILAAVIVVTSIKAVQGVMQYGQTFQGADIPMWLAMIGVPISWSLIIVRIVQRTTHSINLYRRGEIEANGPVLSE</sequence>
<keyword evidence="6 9" id="KW-1133">Transmembrane helix</keyword>
<reference evidence="11 12" key="1">
    <citation type="submission" date="2019-12" db="EMBL/GenBank/DDBJ databases">
        <title>Snethiella sp. nov. sp. isolated from sea sand.</title>
        <authorList>
            <person name="Kim J."/>
            <person name="Jeong S.E."/>
            <person name="Jung H.S."/>
            <person name="Jeon C.O."/>
        </authorList>
    </citation>
    <scope>NUCLEOTIDE SEQUENCE [LARGE SCALE GENOMIC DNA]</scope>
    <source>
        <strain evidence="11 12">DP05</strain>
    </source>
</reference>
<dbReference type="PANTHER" id="PTHR35011">
    <property type="entry name" value="2,3-DIKETO-L-GULONATE TRAP TRANSPORTER SMALL PERMEASE PROTEIN YIAM"/>
    <property type="match status" value="1"/>
</dbReference>
<evidence type="ECO:0000256" key="7">
    <source>
        <dbReference type="ARBA" id="ARBA00023136"/>
    </source>
</evidence>
<protein>
    <recommendedName>
        <fullName evidence="9">TRAP transporter small permease protein</fullName>
    </recommendedName>
</protein>
<feature type="transmembrane region" description="Helical" evidence="9">
    <location>
        <begin position="20"/>
        <end position="40"/>
    </location>
</feature>
<evidence type="ECO:0000256" key="9">
    <source>
        <dbReference type="RuleBase" id="RU369079"/>
    </source>
</evidence>
<feature type="domain" description="Tripartite ATP-independent periplasmic transporters DctQ component" evidence="10">
    <location>
        <begin position="28"/>
        <end position="154"/>
    </location>
</feature>
<dbReference type="AlphaFoldDB" id="A0A6L8W7Y0"/>
<proteinExistence type="inferred from homology"/>
<dbReference type="PANTHER" id="PTHR35011:SF2">
    <property type="entry name" value="2,3-DIKETO-L-GULONATE TRAP TRANSPORTER SMALL PERMEASE PROTEIN YIAM"/>
    <property type="match status" value="1"/>
</dbReference>
<comment type="subunit">
    <text evidence="9">The complex comprises the extracytoplasmic solute receptor protein and the two transmembrane proteins.</text>
</comment>
<dbReference type="GO" id="GO:0005886">
    <property type="term" value="C:plasma membrane"/>
    <property type="evidence" value="ECO:0007669"/>
    <property type="project" value="UniProtKB-SubCell"/>
</dbReference>
<evidence type="ECO:0000256" key="5">
    <source>
        <dbReference type="ARBA" id="ARBA00022692"/>
    </source>
</evidence>